<gene>
    <name evidence="2" type="ORF">MNBD_NITROSPINAE03-2076</name>
</gene>
<dbReference type="AlphaFoldDB" id="A0A3B1CGB5"/>
<accession>A0A3B1CGB5</accession>
<organism evidence="2">
    <name type="scientific">hydrothermal vent metagenome</name>
    <dbReference type="NCBI Taxonomy" id="652676"/>
    <lineage>
        <taxon>unclassified sequences</taxon>
        <taxon>metagenomes</taxon>
        <taxon>ecological metagenomes</taxon>
    </lineage>
</organism>
<protein>
    <recommendedName>
        <fullName evidence="1">Calcineurin-like phosphoesterase domain-containing protein</fullName>
    </recommendedName>
</protein>
<reference evidence="2" key="1">
    <citation type="submission" date="2018-06" db="EMBL/GenBank/DDBJ databases">
        <authorList>
            <person name="Zhirakovskaya E."/>
        </authorList>
    </citation>
    <scope>NUCLEOTIDE SEQUENCE</scope>
</reference>
<dbReference type="PANTHER" id="PTHR45867:SF3">
    <property type="entry name" value="ACID PHOSPHATASE TYPE 7"/>
    <property type="match status" value="1"/>
</dbReference>
<dbReference type="PANTHER" id="PTHR45867">
    <property type="entry name" value="PURPLE ACID PHOSPHATASE"/>
    <property type="match status" value="1"/>
</dbReference>
<evidence type="ECO:0000313" key="2">
    <source>
        <dbReference type="EMBL" id="VAX21690.1"/>
    </source>
</evidence>
<dbReference type="GO" id="GO:0016787">
    <property type="term" value="F:hydrolase activity"/>
    <property type="evidence" value="ECO:0007669"/>
    <property type="project" value="InterPro"/>
</dbReference>
<name>A0A3B1CGB5_9ZZZZ</name>
<feature type="domain" description="Calcineurin-like phosphoesterase" evidence="1">
    <location>
        <begin position="19"/>
        <end position="192"/>
    </location>
</feature>
<dbReference type="Pfam" id="PF00149">
    <property type="entry name" value="Metallophos"/>
    <property type="match status" value="1"/>
</dbReference>
<proteinExistence type="predicted"/>
<evidence type="ECO:0000259" key="1">
    <source>
        <dbReference type="Pfam" id="PF00149"/>
    </source>
</evidence>
<dbReference type="Gene3D" id="3.60.21.10">
    <property type="match status" value="1"/>
</dbReference>
<feature type="non-terminal residue" evidence="2">
    <location>
        <position position="1"/>
    </location>
</feature>
<dbReference type="InterPro" id="IPR004843">
    <property type="entry name" value="Calcineurin-like_PHP"/>
</dbReference>
<dbReference type="InterPro" id="IPR029052">
    <property type="entry name" value="Metallo-depent_PP-like"/>
</dbReference>
<dbReference type="EMBL" id="UOGB01000214">
    <property type="protein sequence ID" value="VAX21690.1"/>
    <property type="molecule type" value="Genomic_DNA"/>
</dbReference>
<dbReference type="SUPFAM" id="SSF56300">
    <property type="entry name" value="Metallo-dependent phosphatases"/>
    <property type="match status" value="1"/>
</dbReference>
<sequence>TGNSTQISVRDAFYVYSKSRAADMILSLGDNAYGSGSDSEFQKKFFNVYKSIMKNTALWSAFSNHDGISSDSPTQSGPYYDSFSFPTKGEAGGVASGTEAYYSFNFGDIHFISLDSYDSSRQPGGDMLLWLEKDLAAANQKWIVAFWHHPPYSFGTHNSDNERKLYEMRANVLPIIEKYGVDLVLTGHSHTYERSMLIKGHYGASGTFTSEMALDSGDGRPDGAGFYKKTVTGSGPAPGTVYVVAGTSGRTGRIEKLHPVMAVTSTAPGSLVIDIDSDEINVVFLDYTGATLDSFTIIKDD</sequence>